<accession>A0A8J4WD12</accession>
<dbReference type="EMBL" id="LUCH01015198">
    <property type="protein sequence ID" value="KAF5395316.1"/>
    <property type="molecule type" value="Genomic_DNA"/>
</dbReference>
<name>A0A8J4WD12_9TREM</name>
<protein>
    <submittedName>
        <fullName evidence="2">Uncharacterized protein</fullName>
    </submittedName>
</protein>
<comment type="caution">
    <text evidence="2">The sequence shown here is derived from an EMBL/GenBank/DDBJ whole genome shotgun (WGS) entry which is preliminary data.</text>
</comment>
<feature type="compositionally biased region" description="Polar residues" evidence="1">
    <location>
        <begin position="330"/>
        <end position="347"/>
    </location>
</feature>
<dbReference type="Proteomes" id="UP000748531">
    <property type="component" value="Unassembled WGS sequence"/>
</dbReference>
<feature type="region of interest" description="Disordered" evidence="1">
    <location>
        <begin position="1"/>
        <end position="45"/>
    </location>
</feature>
<evidence type="ECO:0000256" key="1">
    <source>
        <dbReference type="SAM" id="MobiDB-lite"/>
    </source>
</evidence>
<dbReference type="AlphaFoldDB" id="A0A8J4WD12"/>
<evidence type="ECO:0000313" key="3">
    <source>
        <dbReference type="Proteomes" id="UP000748531"/>
    </source>
</evidence>
<feature type="region of interest" description="Disordered" evidence="1">
    <location>
        <begin position="140"/>
        <end position="166"/>
    </location>
</feature>
<sequence>MNFPAPTSPKLDPRNQPQSSTGTPTITAPATCFHTDQSTSDSTVPLHEVQQHIDELTDSLQNASTQATDPNVLFPSQRLRQPLSIRTLDNTTISPNFPHSPTAVLTPLPVESNSVDNHPNPDNPCDPSPINPVHTHYVASQASTPPSDTHYRQPPHAMPPHPPETHGPCDITKRHTYKTLSSSCPISQSLSPMTHECLLLETLPHTQIDIQLTSSPPNILPTHSCPTLPVNALDPSNQCSPPLSSPQAHTLPQTIINPTETHSTDSLSNSPLHNPTQITLVQDDVPQFTTPQTDAIRSQPITATFTPLLAYHSSPIPHKKKPSLSKVAAKTSNRGNGRPSDQLTLTSLWGAHRASQHDTSIPQQAANVSKSADTARH</sequence>
<feature type="compositionally biased region" description="Polar residues" evidence="1">
    <location>
        <begin position="15"/>
        <end position="43"/>
    </location>
</feature>
<evidence type="ECO:0000313" key="2">
    <source>
        <dbReference type="EMBL" id="KAF5395316.1"/>
    </source>
</evidence>
<gene>
    <name evidence="2" type="ORF">PHET_12402</name>
</gene>
<feature type="region of interest" description="Disordered" evidence="1">
    <location>
        <begin position="313"/>
        <end position="377"/>
    </location>
</feature>
<feature type="region of interest" description="Disordered" evidence="1">
    <location>
        <begin position="91"/>
        <end position="122"/>
    </location>
</feature>
<dbReference type="OrthoDB" id="10070352at2759"/>
<proteinExistence type="predicted"/>
<organism evidence="2 3">
    <name type="scientific">Paragonimus heterotremus</name>
    <dbReference type="NCBI Taxonomy" id="100268"/>
    <lineage>
        <taxon>Eukaryota</taxon>
        <taxon>Metazoa</taxon>
        <taxon>Spiralia</taxon>
        <taxon>Lophotrochozoa</taxon>
        <taxon>Platyhelminthes</taxon>
        <taxon>Trematoda</taxon>
        <taxon>Digenea</taxon>
        <taxon>Plagiorchiida</taxon>
        <taxon>Troglotremata</taxon>
        <taxon>Troglotrematidae</taxon>
        <taxon>Paragonimus</taxon>
    </lineage>
</organism>
<keyword evidence="3" id="KW-1185">Reference proteome</keyword>
<reference evidence="2" key="1">
    <citation type="submission" date="2019-05" db="EMBL/GenBank/DDBJ databases">
        <title>Annotation for the trematode Paragonimus heterotremus.</title>
        <authorList>
            <person name="Choi Y.-J."/>
        </authorList>
    </citation>
    <scope>NUCLEOTIDE SEQUENCE</scope>
    <source>
        <strain evidence="2">LC</strain>
    </source>
</reference>
<feature type="compositionally biased region" description="Polar residues" evidence="1">
    <location>
        <begin position="357"/>
        <end position="377"/>
    </location>
</feature>